<reference evidence="6 7" key="1">
    <citation type="submission" date="2023-01" db="EMBL/GenBank/DDBJ databases">
        <authorList>
            <person name="Kreplak J."/>
        </authorList>
    </citation>
    <scope>NUCLEOTIDE SEQUENCE [LARGE SCALE GENOMIC DNA]</scope>
</reference>
<dbReference type="Pfam" id="PF05615">
    <property type="entry name" value="THOC7"/>
    <property type="match status" value="1"/>
</dbReference>
<dbReference type="PANTHER" id="PTHR23405:SF5">
    <property type="entry name" value="THO COMPLEX SUBUNIT 7 HOMOLOG"/>
    <property type="match status" value="1"/>
</dbReference>
<comment type="similarity">
    <text evidence="2">Belongs to the THOC7 family.</text>
</comment>
<evidence type="ECO:0000256" key="2">
    <source>
        <dbReference type="ARBA" id="ARBA00006482"/>
    </source>
</evidence>
<protein>
    <submittedName>
        <fullName evidence="6">Uncharacterized protein</fullName>
    </submittedName>
</protein>
<feature type="coiled-coil region" evidence="5">
    <location>
        <begin position="194"/>
        <end position="228"/>
    </location>
</feature>
<sequence length="334" mass="38262">MVSILVQLLRDSRRVNTHSFWEQDGSVIFRGTLATYSCRAREYHVLVRHVDEMSSMGIEFALSFEPEPLLPELGHSHGVHHRTRSPKTGTEMLGRVRKVSGRGEPVAANYAFGPSEDDVIIKHRLLTRTTTTRGEPPLKKLQKKFTSFVSEVDKDEDNYNDCEKLARAFLQELTTFEIPLLKSKAIVEANVREKDNFNELKDEMNRQILQAQVDIEDHKKQLEESKVERRHKEECEAIRKLIALQPPRCETQKVITELEKEIAALDAENTAGSRLLELRKKQFSLLLHVVDELQNTIEEDQKSLMEEMRLATEELKNGIEDTSGGSEAMELISN</sequence>
<evidence type="ECO:0000313" key="6">
    <source>
        <dbReference type="EMBL" id="CAI8591042.1"/>
    </source>
</evidence>
<evidence type="ECO:0000256" key="3">
    <source>
        <dbReference type="ARBA" id="ARBA00023054"/>
    </source>
</evidence>
<evidence type="ECO:0000256" key="1">
    <source>
        <dbReference type="ARBA" id="ARBA00004123"/>
    </source>
</evidence>
<evidence type="ECO:0000256" key="5">
    <source>
        <dbReference type="SAM" id="Coils"/>
    </source>
</evidence>
<accession>A0AAV0Z2Z2</accession>
<comment type="subcellular location">
    <subcellularLocation>
        <location evidence="1">Nucleus</location>
    </subcellularLocation>
</comment>
<keyword evidence="4" id="KW-0539">Nucleus</keyword>
<dbReference type="GO" id="GO:0006406">
    <property type="term" value="P:mRNA export from nucleus"/>
    <property type="evidence" value="ECO:0007669"/>
    <property type="project" value="TreeGrafter"/>
</dbReference>
<gene>
    <name evidence="6" type="ORF">VFH_I469680</name>
</gene>
<organism evidence="6 7">
    <name type="scientific">Vicia faba</name>
    <name type="common">Broad bean</name>
    <name type="synonym">Faba vulgaris</name>
    <dbReference type="NCBI Taxonomy" id="3906"/>
    <lineage>
        <taxon>Eukaryota</taxon>
        <taxon>Viridiplantae</taxon>
        <taxon>Streptophyta</taxon>
        <taxon>Embryophyta</taxon>
        <taxon>Tracheophyta</taxon>
        <taxon>Spermatophyta</taxon>
        <taxon>Magnoliopsida</taxon>
        <taxon>eudicotyledons</taxon>
        <taxon>Gunneridae</taxon>
        <taxon>Pentapetalae</taxon>
        <taxon>rosids</taxon>
        <taxon>fabids</taxon>
        <taxon>Fabales</taxon>
        <taxon>Fabaceae</taxon>
        <taxon>Papilionoideae</taxon>
        <taxon>50 kb inversion clade</taxon>
        <taxon>NPAAA clade</taxon>
        <taxon>Hologalegina</taxon>
        <taxon>IRL clade</taxon>
        <taxon>Fabeae</taxon>
        <taxon>Vicia</taxon>
    </lineage>
</organism>
<evidence type="ECO:0000256" key="4">
    <source>
        <dbReference type="ARBA" id="ARBA00023242"/>
    </source>
</evidence>
<dbReference type="GO" id="GO:0006397">
    <property type="term" value="P:mRNA processing"/>
    <property type="evidence" value="ECO:0007669"/>
    <property type="project" value="InterPro"/>
</dbReference>
<name>A0AAV0Z2Z2_VICFA</name>
<dbReference type="GO" id="GO:0000445">
    <property type="term" value="C:THO complex part of transcription export complex"/>
    <property type="evidence" value="ECO:0007669"/>
    <property type="project" value="InterPro"/>
</dbReference>
<proteinExistence type="inferred from homology"/>
<dbReference type="PANTHER" id="PTHR23405">
    <property type="entry name" value="MAINTENANCE OF KILLER 16 MAK16 PROTEIN-RELATED"/>
    <property type="match status" value="1"/>
</dbReference>
<dbReference type="AlphaFoldDB" id="A0AAV0Z2Z2"/>
<keyword evidence="3 5" id="KW-0175">Coiled coil</keyword>
<dbReference type="EMBL" id="OX451736">
    <property type="protein sequence ID" value="CAI8591042.1"/>
    <property type="molecule type" value="Genomic_DNA"/>
</dbReference>
<dbReference type="InterPro" id="IPR008501">
    <property type="entry name" value="THOC7/Mft1"/>
</dbReference>
<evidence type="ECO:0000313" key="7">
    <source>
        <dbReference type="Proteomes" id="UP001157006"/>
    </source>
</evidence>
<keyword evidence="7" id="KW-1185">Reference proteome</keyword>
<dbReference type="Proteomes" id="UP001157006">
    <property type="component" value="Chromosome 1L"/>
</dbReference>